<proteinExistence type="inferred from homology"/>
<evidence type="ECO:0000313" key="7">
    <source>
        <dbReference type="Proteomes" id="UP000190188"/>
    </source>
</evidence>
<protein>
    <recommendedName>
        <fullName evidence="2">DNA ligase (ATP)</fullName>
        <ecNumber evidence="2">6.5.1.1</ecNumber>
    </recommendedName>
</protein>
<accession>A0A1T2X4D9</accession>
<evidence type="ECO:0000256" key="1">
    <source>
        <dbReference type="ARBA" id="ARBA00007572"/>
    </source>
</evidence>
<evidence type="ECO:0000256" key="3">
    <source>
        <dbReference type="ARBA" id="ARBA00022598"/>
    </source>
</evidence>
<dbReference type="STRING" id="1324314.BVG16_22555"/>
<gene>
    <name evidence="6" type="ORF">BVG16_22555</name>
</gene>
<dbReference type="Pfam" id="PF04679">
    <property type="entry name" value="DNA_ligase_A_C"/>
    <property type="match status" value="1"/>
</dbReference>
<dbReference type="Proteomes" id="UP000190188">
    <property type="component" value="Unassembled WGS sequence"/>
</dbReference>
<dbReference type="CDD" id="cd07906">
    <property type="entry name" value="Adenylation_DNA_ligase_LigD_LigC"/>
    <property type="match status" value="1"/>
</dbReference>
<dbReference type="PANTHER" id="PTHR45674">
    <property type="entry name" value="DNA LIGASE 1/3 FAMILY MEMBER"/>
    <property type="match status" value="1"/>
</dbReference>
<feature type="domain" description="ATP-dependent DNA ligase family profile" evidence="5">
    <location>
        <begin position="105"/>
        <end position="227"/>
    </location>
</feature>
<comment type="caution">
    <text evidence="6">The sequence shown here is derived from an EMBL/GenBank/DDBJ whole genome shotgun (WGS) entry which is preliminary data.</text>
</comment>
<evidence type="ECO:0000256" key="4">
    <source>
        <dbReference type="ARBA" id="ARBA00034003"/>
    </source>
</evidence>
<dbReference type="InterPro" id="IPR012310">
    <property type="entry name" value="DNA_ligase_ATP-dep_cent"/>
</dbReference>
<organism evidence="6 7">
    <name type="scientific">Paenibacillus selenitireducens</name>
    <dbReference type="NCBI Taxonomy" id="1324314"/>
    <lineage>
        <taxon>Bacteria</taxon>
        <taxon>Bacillati</taxon>
        <taxon>Bacillota</taxon>
        <taxon>Bacilli</taxon>
        <taxon>Bacillales</taxon>
        <taxon>Paenibacillaceae</taxon>
        <taxon>Paenibacillus</taxon>
    </lineage>
</organism>
<keyword evidence="3 6" id="KW-0436">Ligase</keyword>
<dbReference type="GO" id="GO:0005524">
    <property type="term" value="F:ATP binding"/>
    <property type="evidence" value="ECO:0007669"/>
    <property type="project" value="InterPro"/>
</dbReference>
<dbReference type="EC" id="6.5.1.1" evidence="2"/>
<dbReference type="CDD" id="cd07971">
    <property type="entry name" value="OBF_DNA_ligase_LigD"/>
    <property type="match status" value="1"/>
</dbReference>
<dbReference type="EMBL" id="MSZX01000010">
    <property type="protein sequence ID" value="OPA74556.1"/>
    <property type="molecule type" value="Genomic_DNA"/>
</dbReference>
<dbReference type="InterPro" id="IPR012309">
    <property type="entry name" value="DNA_ligase_ATP-dep_C"/>
</dbReference>
<comment type="catalytic activity">
    <reaction evidence="4">
        <text>ATP + (deoxyribonucleotide)n-3'-hydroxyl + 5'-phospho-(deoxyribonucleotide)m = (deoxyribonucleotide)n+m + AMP + diphosphate.</text>
        <dbReference type="EC" id="6.5.1.1"/>
    </reaction>
</comment>
<sequence>MIIEPIIPFEPVSTNEIPTGKEWIAQIKWDGVRMLIYFDGEETRLYNRKRNERTMQYPELTTPSTFSKAQSFILDGEIIAIENGVPSFHEVMKRDSIRRLDRISSVAKKIPITFMIFDILYLNGNWVTDEKLSYRQSLINDMIIPNQHIQIVPNFTDISALYNVAEQHHLEGIVIKNINSSYVINGKDQRWKKKKNYLDVNAVVGGVTYKDGAMNALMLGLYDNNGQLWCIGNAGSGKLKADEWRSLSILAKKLEITTMPFMNTKRTSNAHWLQPQLTVKVNFLEWTSNHTLRQPTIQAVIDVSPNECVFP</sequence>
<dbReference type="InterPro" id="IPR012340">
    <property type="entry name" value="NA-bd_OB-fold"/>
</dbReference>
<reference evidence="6 7" key="1">
    <citation type="submission" date="2017-01" db="EMBL/GenBank/DDBJ databases">
        <title>Genome analysis of Paenibacillus selenitrireducens ES3-24.</title>
        <authorList>
            <person name="Xu D."/>
            <person name="Yao R."/>
            <person name="Zheng S."/>
        </authorList>
    </citation>
    <scope>NUCLEOTIDE SEQUENCE [LARGE SCALE GENOMIC DNA]</scope>
    <source>
        <strain evidence="6 7">ES3-24</strain>
    </source>
</reference>
<dbReference type="SUPFAM" id="SSF50249">
    <property type="entry name" value="Nucleic acid-binding proteins"/>
    <property type="match status" value="1"/>
</dbReference>
<dbReference type="GO" id="GO:0003910">
    <property type="term" value="F:DNA ligase (ATP) activity"/>
    <property type="evidence" value="ECO:0007669"/>
    <property type="project" value="UniProtKB-EC"/>
</dbReference>
<dbReference type="OrthoDB" id="9802472at2"/>
<dbReference type="InterPro" id="IPR016059">
    <property type="entry name" value="DNA_ligase_ATP-dep_CS"/>
</dbReference>
<dbReference type="PROSITE" id="PS00697">
    <property type="entry name" value="DNA_LIGASE_A1"/>
    <property type="match status" value="1"/>
</dbReference>
<evidence type="ECO:0000256" key="2">
    <source>
        <dbReference type="ARBA" id="ARBA00012727"/>
    </source>
</evidence>
<dbReference type="GO" id="GO:0006281">
    <property type="term" value="P:DNA repair"/>
    <property type="evidence" value="ECO:0007669"/>
    <property type="project" value="InterPro"/>
</dbReference>
<evidence type="ECO:0000259" key="5">
    <source>
        <dbReference type="PROSITE" id="PS50160"/>
    </source>
</evidence>
<keyword evidence="7" id="KW-1185">Reference proteome</keyword>
<comment type="similarity">
    <text evidence="1">Belongs to the ATP-dependent DNA ligase family.</text>
</comment>
<dbReference type="Pfam" id="PF01068">
    <property type="entry name" value="DNA_ligase_A_M"/>
    <property type="match status" value="1"/>
</dbReference>
<dbReference type="Gene3D" id="3.30.470.30">
    <property type="entry name" value="DNA ligase/mRNA capping enzyme"/>
    <property type="match status" value="1"/>
</dbReference>
<dbReference type="InterPro" id="IPR050191">
    <property type="entry name" value="ATP-dep_DNA_ligase"/>
</dbReference>
<dbReference type="SUPFAM" id="SSF56091">
    <property type="entry name" value="DNA ligase/mRNA capping enzyme, catalytic domain"/>
    <property type="match status" value="1"/>
</dbReference>
<dbReference type="Gene3D" id="2.40.50.140">
    <property type="entry name" value="Nucleic acid-binding proteins"/>
    <property type="match status" value="1"/>
</dbReference>
<dbReference type="RefSeq" id="WP_078501468.1">
    <property type="nucleotide sequence ID" value="NZ_MSZX01000010.1"/>
</dbReference>
<name>A0A1T2X4D9_9BACL</name>
<dbReference type="PROSITE" id="PS50160">
    <property type="entry name" value="DNA_LIGASE_A3"/>
    <property type="match status" value="1"/>
</dbReference>
<dbReference type="PANTHER" id="PTHR45674:SF4">
    <property type="entry name" value="DNA LIGASE 1"/>
    <property type="match status" value="1"/>
</dbReference>
<evidence type="ECO:0000313" key="6">
    <source>
        <dbReference type="EMBL" id="OPA74556.1"/>
    </source>
</evidence>
<dbReference type="AlphaFoldDB" id="A0A1T2X4D9"/>
<dbReference type="GO" id="GO:0006310">
    <property type="term" value="P:DNA recombination"/>
    <property type="evidence" value="ECO:0007669"/>
    <property type="project" value="InterPro"/>
</dbReference>